<gene>
    <name evidence="2" type="ORF">EC847_101408</name>
</gene>
<evidence type="ECO:0000256" key="1">
    <source>
        <dbReference type="SAM" id="Phobius"/>
    </source>
</evidence>
<proteinExistence type="predicted"/>
<dbReference type="AlphaFoldDB" id="A0A4R6EXE0"/>
<protein>
    <submittedName>
        <fullName evidence="2">Uncharacterized protein DUF2534</fullName>
    </submittedName>
</protein>
<feature type="transmembrane region" description="Helical" evidence="1">
    <location>
        <begin position="14"/>
        <end position="34"/>
    </location>
</feature>
<sequence>MQLEQFKTQNGKRFILAVAAIFVIALALVGHATFGGVVEEYDLPYHVWSNSMFIMQGAMVLVYSIVFTLLCSIPLGFILLEPDRDQ</sequence>
<keyword evidence="1" id="KW-1133">Transmembrane helix</keyword>
<keyword evidence="1" id="KW-0812">Transmembrane</keyword>
<dbReference type="EMBL" id="SNVX01000001">
    <property type="protein sequence ID" value="TDN64481.1"/>
    <property type="molecule type" value="Genomic_DNA"/>
</dbReference>
<keyword evidence="1" id="KW-0472">Membrane</keyword>
<dbReference type="Pfam" id="PF10749">
    <property type="entry name" value="DUF2534"/>
    <property type="match status" value="1"/>
</dbReference>
<keyword evidence="3" id="KW-1185">Reference proteome</keyword>
<dbReference type="OrthoDB" id="6555993at2"/>
<evidence type="ECO:0000313" key="3">
    <source>
        <dbReference type="Proteomes" id="UP000295530"/>
    </source>
</evidence>
<dbReference type="InterPro" id="IPR019685">
    <property type="entry name" value="DUF2534"/>
</dbReference>
<reference evidence="2 3" key="1">
    <citation type="submission" date="2019-03" db="EMBL/GenBank/DDBJ databases">
        <title>Genomic analyses of the natural microbiome of Caenorhabditis elegans.</title>
        <authorList>
            <person name="Samuel B."/>
        </authorList>
    </citation>
    <scope>NUCLEOTIDE SEQUENCE [LARGE SCALE GENOMIC DNA]</scope>
    <source>
        <strain evidence="2 3">BIGb0156</strain>
    </source>
</reference>
<evidence type="ECO:0000313" key="2">
    <source>
        <dbReference type="EMBL" id="TDN64481.1"/>
    </source>
</evidence>
<name>A0A4R6EXE0_SCAGO</name>
<organism evidence="2 3">
    <name type="scientific">Scandinavium goeteborgense</name>
    <dbReference type="NCBI Taxonomy" id="1851514"/>
    <lineage>
        <taxon>Bacteria</taxon>
        <taxon>Pseudomonadati</taxon>
        <taxon>Pseudomonadota</taxon>
        <taxon>Gammaproteobacteria</taxon>
        <taxon>Enterobacterales</taxon>
        <taxon>Enterobacteriaceae</taxon>
        <taxon>Scandinavium</taxon>
    </lineage>
</organism>
<feature type="transmembrane region" description="Helical" evidence="1">
    <location>
        <begin position="54"/>
        <end position="80"/>
    </location>
</feature>
<accession>A0A4R6EXE0</accession>
<dbReference type="Proteomes" id="UP000295530">
    <property type="component" value="Unassembled WGS sequence"/>
</dbReference>
<dbReference type="RefSeq" id="WP_133460020.1">
    <property type="nucleotide sequence ID" value="NZ_SNVX01000001.1"/>
</dbReference>
<comment type="caution">
    <text evidence="2">The sequence shown here is derived from an EMBL/GenBank/DDBJ whole genome shotgun (WGS) entry which is preliminary data.</text>
</comment>